<evidence type="ECO:0000256" key="5">
    <source>
        <dbReference type="ARBA" id="ARBA00022692"/>
    </source>
</evidence>
<evidence type="ECO:0000256" key="8">
    <source>
        <dbReference type="SAM" id="Phobius"/>
    </source>
</evidence>
<sequence length="499" mass="54940">MSVPAPVRVVIRVLAFGAVAAVGLFQAFWHLGRANINPDEGVYLTAGQQYIRGVFTFNREHPPTAKYILGLVQEVLGQNLTSGRIAATSIAFLAGVVLFLWLRRELGFWWALVATAFWWLLPRAVVQTGIKIDRFAILEPFMVSFAILALALGWWWFRRPTWWAAALAGAAMALSVTSKVSTAFLVVTFAFLAVRLLLRDRAVRAGLVGLASYVAAFVAVFAASWHPMGMTSAIRYMLDFQSEQNRLGHNVIVAGRVVLHPPWWANLWFTEQGLGPWLLAALCLAALFAFLPRPSELSVYLGVALAVLLVFYLLVAKNALPSYYYVWVWILFVLAAIGTKNLFEFRRQRRRILRPLALVILLVAGATAVTTTAAIARVGPTGFARVSPVLAEHGVTRIKILSTGYASWEFKPYLGANVKAATIDASNHASFGGAPFSATAVALRTDNRIHIDRPLETFVANHRELFTHVVVDDVDLYLPKGGRTVMQTGDSFDFGPPST</sequence>
<dbReference type="InterPro" id="IPR050297">
    <property type="entry name" value="LipidA_mod_glycosyltrf_83"/>
</dbReference>
<feature type="transmembrane region" description="Helical" evidence="8">
    <location>
        <begin position="205"/>
        <end position="225"/>
    </location>
</feature>
<dbReference type="InterPro" id="IPR038731">
    <property type="entry name" value="RgtA/B/C-like"/>
</dbReference>
<keyword evidence="5 8" id="KW-0812">Transmembrane</keyword>
<comment type="subcellular location">
    <subcellularLocation>
        <location evidence="1">Cell membrane</location>
        <topology evidence="1">Multi-pass membrane protein</topology>
    </subcellularLocation>
</comment>
<feature type="transmembrane region" description="Helical" evidence="8">
    <location>
        <begin position="274"/>
        <end position="291"/>
    </location>
</feature>
<feature type="transmembrane region" description="Helical" evidence="8">
    <location>
        <begin position="322"/>
        <end position="343"/>
    </location>
</feature>
<feature type="domain" description="Glycosyltransferase RgtA/B/C/D-like" evidence="9">
    <location>
        <begin position="61"/>
        <end position="219"/>
    </location>
</feature>
<reference evidence="11" key="1">
    <citation type="journal article" date="2019" name="Int. J. Syst. Evol. Microbiol.">
        <title>The Global Catalogue of Microorganisms (GCM) 10K type strain sequencing project: providing services to taxonomists for standard genome sequencing and annotation.</title>
        <authorList>
            <consortium name="The Broad Institute Genomics Platform"/>
            <consortium name="The Broad Institute Genome Sequencing Center for Infectious Disease"/>
            <person name="Wu L."/>
            <person name="Ma J."/>
        </authorList>
    </citation>
    <scope>NUCLEOTIDE SEQUENCE [LARGE SCALE GENOMIC DNA]</scope>
    <source>
        <strain evidence="11">JCM 17442</strain>
    </source>
</reference>
<name>A0ABP8DZH1_9MICO</name>
<keyword evidence="3" id="KW-0328">Glycosyltransferase</keyword>
<evidence type="ECO:0000313" key="11">
    <source>
        <dbReference type="Proteomes" id="UP001501594"/>
    </source>
</evidence>
<keyword evidence="2" id="KW-1003">Cell membrane</keyword>
<comment type="caution">
    <text evidence="10">The sequence shown here is derived from an EMBL/GenBank/DDBJ whole genome shotgun (WGS) entry which is preliminary data.</text>
</comment>
<dbReference type="Pfam" id="PF13231">
    <property type="entry name" value="PMT_2"/>
    <property type="match status" value="1"/>
</dbReference>
<proteinExistence type="predicted"/>
<keyword evidence="6 8" id="KW-1133">Transmembrane helix</keyword>
<gene>
    <name evidence="10" type="ORF">GCM10022256_09790</name>
</gene>
<organism evidence="10 11">
    <name type="scientific">Frondihabitans peucedani</name>
    <dbReference type="NCBI Taxonomy" id="598626"/>
    <lineage>
        <taxon>Bacteria</taxon>
        <taxon>Bacillati</taxon>
        <taxon>Actinomycetota</taxon>
        <taxon>Actinomycetes</taxon>
        <taxon>Micrococcales</taxon>
        <taxon>Microbacteriaceae</taxon>
        <taxon>Frondihabitans</taxon>
    </lineage>
</organism>
<evidence type="ECO:0000256" key="7">
    <source>
        <dbReference type="ARBA" id="ARBA00023136"/>
    </source>
</evidence>
<dbReference type="EMBL" id="BAABAU010000001">
    <property type="protein sequence ID" value="GAA4265367.1"/>
    <property type="molecule type" value="Genomic_DNA"/>
</dbReference>
<dbReference type="Proteomes" id="UP001501594">
    <property type="component" value="Unassembled WGS sequence"/>
</dbReference>
<evidence type="ECO:0000256" key="1">
    <source>
        <dbReference type="ARBA" id="ARBA00004651"/>
    </source>
</evidence>
<evidence type="ECO:0000256" key="4">
    <source>
        <dbReference type="ARBA" id="ARBA00022679"/>
    </source>
</evidence>
<accession>A0ABP8DZH1</accession>
<protein>
    <recommendedName>
        <fullName evidence="9">Glycosyltransferase RgtA/B/C/D-like domain-containing protein</fullName>
    </recommendedName>
</protein>
<feature type="transmembrane region" description="Helical" evidence="8">
    <location>
        <begin position="138"/>
        <end position="157"/>
    </location>
</feature>
<evidence type="ECO:0000256" key="6">
    <source>
        <dbReference type="ARBA" id="ARBA00022989"/>
    </source>
</evidence>
<keyword evidence="4" id="KW-0808">Transferase</keyword>
<evidence type="ECO:0000259" key="9">
    <source>
        <dbReference type="Pfam" id="PF13231"/>
    </source>
</evidence>
<feature type="transmembrane region" description="Helical" evidence="8">
    <location>
        <begin position="108"/>
        <end position="126"/>
    </location>
</feature>
<evidence type="ECO:0000256" key="3">
    <source>
        <dbReference type="ARBA" id="ARBA00022676"/>
    </source>
</evidence>
<feature type="transmembrane region" description="Helical" evidence="8">
    <location>
        <begin position="6"/>
        <end position="29"/>
    </location>
</feature>
<feature type="transmembrane region" description="Helical" evidence="8">
    <location>
        <begin position="163"/>
        <end position="193"/>
    </location>
</feature>
<feature type="transmembrane region" description="Helical" evidence="8">
    <location>
        <begin position="355"/>
        <end position="376"/>
    </location>
</feature>
<dbReference type="PANTHER" id="PTHR33908:SF11">
    <property type="entry name" value="MEMBRANE PROTEIN"/>
    <property type="match status" value="1"/>
</dbReference>
<evidence type="ECO:0000256" key="2">
    <source>
        <dbReference type="ARBA" id="ARBA00022475"/>
    </source>
</evidence>
<feature type="transmembrane region" description="Helical" evidence="8">
    <location>
        <begin position="298"/>
        <end position="316"/>
    </location>
</feature>
<keyword evidence="11" id="KW-1185">Reference proteome</keyword>
<dbReference type="PANTHER" id="PTHR33908">
    <property type="entry name" value="MANNOSYLTRANSFERASE YKCB-RELATED"/>
    <property type="match status" value="1"/>
</dbReference>
<feature type="transmembrane region" description="Helical" evidence="8">
    <location>
        <begin position="85"/>
        <end position="102"/>
    </location>
</feature>
<keyword evidence="7 8" id="KW-0472">Membrane</keyword>
<evidence type="ECO:0000313" key="10">
    <source>
        <dbReference type="EMBL" id="GAA4265367.1"/>
    </source>
</evidence>